<keyword evidence="10" id="KW-1185">Reference proteome</keyword>
<proteinExistence type="inferred from homology"/>
<gene>
    <name evidence="9" type="ORF">crov449</name>
</gene>
<dbReference type="GO" id="GO:0022857">
    <property type="term" value="F:transmembrane transporter activity"/>
    <property type="evidence" value="ECO:0007669"/>
    <property type="project" value="TreeGrafter"/>
</dbReference>
<dbReference type="PROSITE" id="PS50920">
    <property type="entry name" value="SOLCAR"/>
    <property type="match status" value="1"/>
</dbReference>
<dbReference type="SUPFAM" id="SSF103506">
    <property type="entry name" value="Mitochondrial carrier"/>
    <property type="match status" value="1"/>
</dbReference>
<dbReference type="Proteomes" id="UP000029781">
    <property type="component" value="Segment"/>
</dbReference>
<evidence type="ECO:0000313" key="10">
    <source>
        <dbReference type="Proteomes" id="UP000029781"/>
    </source>
</evidence>
<accession>E3T5M0</accession>
<dbReference type="InterPro" id="IPR023395">
    <property type="entry name" value="MCP_dom_sf"/>
</dbReference>
<dbReference type="Gene3D" id="1.50.40.10">
    <property type="entry name" value="Mitochondrial carrier domain"/>
    <property type="match status" value="2"/>
</dbReference>
<keyword evidence="4 8" id="KW-0812">Transmembrane</keyword>
<evidence type="ECO:0000256" key="3">
    <source>
        <dbReference type="ARBA" id="ARBA00022448"/>
    </source>
</evidence>
<reference evidence="9 10" key="1">
    <citation type="journal article" date="2010" name="Proc. Natl. Acad. Sci. U.S.A.">
        <title>Giant virus with a remarkable complement of genes infects marine zooplankton.</title>
        <authorList>
            <person name="Fischer M.G."/>
            <person name="Allen M.J."/>
            <person name="Wilson W.H."/>
            <person name="Suttle C.A."/>
        </authorList>
    </citation>
    <scope>NUCLEOTIDE SEQUENCE [LARGE SCALE GENOMIC DNA]</scope>
    <source>
        <strain evidence="9 10">BV-PW1</strain>
    </source>
</reference>
<keyword evidence="7 8" id="KW-0472">Membrane</keyword>
<evidence type="ECO:0000256" key="4">
    <source>
        <dbReference type="ARBA" id="ARBA00022692"/>
    </source>
</evidence>
<feature type="transmembrane region" description="Helical" evidence="8">
    <location>
        <begin position="73"/>
        <end position="92"/>
    </location>
</feature>
<dbReference type="GeneID" id="9887852"/>
<organismHost>
    <name type="scientific">Cafeteria roenbergensis</name>
    <name type="common">Marine flagellate</name>
    <dbReference type="NCBI Taxonomy" id="33653"/>
</organismHost>
<comment type="similarity">
    <text evidence="2">Belongs to the mitochondrial carrier (TC 2.A.29) family.</text>
</comment>
<protein>
    <submittedName>
        <fullName evidence="9">Putative mitochondrial carrier protein</fullName>
    </submittedName>
</protein>
<dbReference type="KEGG" id="vg:9887852"/>
<evidence type="ECO:0000256" key="5">
    <source>
        <dbReference type="ARBA" id="ARBA00022737"/>
    </source>
</evidence>
<dbReference type="PANTHER" id="PTHR45624:SF10">
    <property type="entry name" value="SLC (SOLUTE CARRIER) HOMOLOG"/>
    <property type="match status" value="1"/>
</dbReference>
<comment type="subcellular location">
    <subcellularLocation>
        <location evidence="1">Membrane</location>
        <topology evidence="1">Multi-pass membrane protein</topology>
    </subcellularLocation>
</comment>
<evidence type="ECO:0000313" key="9">
    <source>
        <dbReference type="EMBL" id="ADO67483.1"/>
    </source>
</evidence>
<organism evidence="9 10">
    <name type="scientific">Cafeteria roenbergensis virus (strain BV-PW1)</name>
    <name type="common">CroV</name>
    <dbReference type="NCBI Taxonomy" id="693272"/>
    <lineage>
        <taxon>Viruses</taxon>
        <taxon>Varidnaviria</taxon>
        <taxon>Bamfordvirae</taxon>
        <taxon>Nucleocytoviricota</taxon>
        <taxon>Megaviricetes</taxon>
        <taxon>Imitervirales</taxon>
        <taxon>Mimiviridae</taxon>
        <taxon>Aliimimivirinae</taxon>
        <taxon>Rheavirus</taxon>
        <taxon>Rheavirus sinusmexicani</taxon>
    </lineage>
</organism>
<evidence type="ECO:0000256" key="6">
    <source>
        <dbReference type="ARBA" id="ARBA00022989"/>
    </source>
</evidence>
<dbReference type="InterPro" id="IPR018108">
    <property type="entry name" value="MCP_transmembrane"/>
</dbReference>
<dbReference type="InterPro" id="IPR050567">
    <property type="entry name" value="Mitochondrial_Carrier"/>
</dbReference>
<dbReference type="PANTHER" id="PTHR45624">
    <property type="entry name" value="MITOCHONDRIAL BASIC AMINO ACIDS TRANSPORTER-RELATED"/>
    <property type="match status" value="1"/>
</dbReference>
<dbReference type="Pfam" id="PF00153">
    <property type="entry name" value="Mito_carr"/>
    <property type="match status" value="1"/>
</dbReference>
<name>E3T5M0_CROVB</name>
<dbReference type="EMBL" id="GU244497">
    <property type="protein sequence ID" value="ADO67483.1"/>
    <property type="molecule type" value="Genomic_DNA"/>
</dbReference>
<keyword evidence="6 8" id="KW-1133">Transmembrane helix</keyword>
<sequence>MSYNIDYIAGINGLIQTIVGHPLDSLKTWKQSNLKLKLNVKSLYKGVSYPLLTNSILNHVQFNLMEQTNNYHINYLLTGIFSGLFLAPIEYFKIRKQNNLKISIPNGINISLIREIPGVIFYFGTLRNFKTITNINSELIAGGVAGSISWFLTYPLDTIKTRIQSDIPIKEAIKLPYYNGISYCLIRAFIANGLGYYSYVKLTNIININK</sequence>
<evidence type="ECO:0000256" key="7">
    <source>
        <dbReference type="ARBA" id="ARBA00023136"/>
    </source>
</evidence>
<keyword evidence="3" id="KW-0813">Transport</keyword>
<evidence type="ECO:0000256" key="1">
    <source>
        <dbReference type="ARBA" id="ARBA00004141"/>
    </source>
</evidence>
<keyword evidence="5" id="KW-0677">Repeat</keyword>
<evidence type="ECO:0000256" key="2">
    <source>
        <dbReference type="ARBA" id="ARBA00006375"/>
    </source>
</evidence>
<dbReference type="GO" id="GO:0016020">
    <property type="term" value="C:membrane"/>
    <property type="evidence" value="ECO:0007669"/>
    <property type="project" value="UniProtKB-SubCell"/>
</dbReference>
<dbReference type="RefSeq" id="YP_003970082.1">
    <property type="nucleotide sequence ID" value="NC_014637.1"/>
</dbReference>
<evidence type="ECO:0000256" key="8">
    <source>
        <dbReference type="SAM" id="Phobius"/>
    </source>
</evidence>